<name>A0A401QLA8_SCYTO</name>
<dbReference type="GO" id="GO:0033148">
    <property type="term" value="P:positive regulation of intracellular estrogen receptor signaling pathway"/>
    <property type="evidence" value="ECO:0007669"/>
    <property type="project" value="TreeGrafter"/>
</dbReference>
<dbReference type="OrthoDB" id="10067843at2759"/>
<feature type="compositionally biased region" description="Acidic residues" evidence="1">
    <location>
        <begin position="68"/>
        <end position="88"/>
    </location>
</feature>
<dbReference type="GO" id="GO:0044666">
    <property type="term" value="C:MLL3/4 complex"/>
    <property type="evidence" value="ECO:0007669"/>
    <property type="project" value="TreeGrafter"/>
</dbReference>
<dbReference type="EMBL" id="BFAA01258223">
    <property type="protein sequence ID" value="GCB86211.1"/>
    <property type="molecule type" value="Genomic_DNA"/>
</dbReference>
<organism evidence="2 3">
    <name type="scientific">Scyliorhinus torazame</name>
    <name type="common">Cloudy catshark</name>
    <name type="synonym">Catulus torazame</name>
    <dbReference type="NCBI Taxonomy" id="75743"/>
    <lineage>
        <taxon>Eukaryota</taxon>
        <taxon>Metazoa</taxon>
        <taxon>Chordata</taxon>
        <taxon>Craniata</taxon>
        <taxon>Vertebrata</taxon>
        <taxon>Chondrichthyes</taxon>
        <taxon>Elasmobranchii</taxon>
        <taxon>Galeomorphii</taxon>
        <taxon>Galeoidea</taxon>
        <taxon>Carcharhiniformes</taxon>
        <taxon>Scyliorhinidae</taxon>
        <taxon>Scyliorhinus</taxon>
    </lineage>
</organism>
<dbReference type="Proteomes" id="UP000288216">
    <property type="component" value="Unassembled WGS sequence"/>
</dbReference>
<feature type="non-terminal residue" evidence="2">
    <location>
        <position position="1"/>
    </location>
</feature>
<dbReference type="GO" id="GO:1902808">
    <property type="term" value="P:positive regulation of cell cycle G1/S phase transition"/>
    <property type="evidence" value="ECO:0007669"/>
    <property type="project" value="TreeGrafter"/>
</dbReference>
<evidence type="ECO:0000313" key="3">
    <source>
        <dbReference type="Proteomes" id="UP000288216"/>
    </source>
</evidence>
<dbReference type="InterPro" id="IPR028213">
    <property type="entry name" value="PA1"/>
</dbReference>
<dbReference type="AlphaFoldDB" id="A0A401QLA8"/>
<comment type="caution">
    <text evidence="2">The sequence shown here is derived from an EMBL/GenBank/DDBJ whole genome shotgun (WGS) entry which is preliminary data.</text>
</comment>
<evidence type="ECO:0000313" key="2">
    <source>
        <dbReference type="EMBL" id="GCB86211.1"/>
    </source>
</evidence>
<dbReference type="PANTHER" id="PTHR28467">
    <property type="entry name" value="PAXIP1-ASSOCIATED GLUTAMATE-RICH PROTEIN 1"/>
    <property type="match status" value="1"/>
</dbReference>
<sequence length="88" mass="9901">PPVGLAELTLDSEETWCVACSDGEVEDAEGWCPDPQEIRCMYEILAEQGTLELSVRPLPRRPPTPEVDPQEEEEEEEEEEAEAEADEK</sequence>
<dbReference type="STRING" id="75743.A0A401QLA8"/>
<gene>
    <name evidence="2" type="ORF">scyTo_0026922</name>
</gene>
<reference evidence="2 3" key="1">
    <citation type="journal article" date="2018" name="Nat. Ecol. Evol.">
        <title>Shark genomes provide insights into elasmobranch evolution and the origin of vertebrates.</title>
        <authorList>
            <person name="Hara Y"/>
            <person name="Yamaguchi K"/>
            <person name="Onimaru K"/>
            <person name="Kadota M"/>
            <person name="Koyanagi M"/>
            <person name="Keeley SD"/>
            <person name="Tatsumi K"/>
            <person name="Tanaka K"/>
            <person name="Motone F"/>
            <person name="Kageyama Y"/>
            <person name="Nozu R"/>
            <person name="Adachi N"/>
            <person name="Nishimura O"/>
            <person name="Nakagawa R"/>
            <person name="Tanegashima C"/>
            <person name="Kiyatake I"/>
            <person name="Matsumoto R"/>
            <person name="Murakumo K"/>
            <person name="Nishida K"/>
            <person name="Terakita A"/>
            <person name="Kuratani S"/>
            <person name="Sato K"/>
            <person name="Hyodo S Kuraku.S."/>
        </authorList>
    </citation>
    <scope>NUCLEOTIDE SEQUENCE [LARGE SCALE GENOMIC DNA]</scope>
</reference>
<accession>A0A401QLA8</accession>
<dbReference type="Pfam" id="PF15364">
    <property type="entry name" value="PAXIP1_C"/>
    <property type="match status" value="1"/>
</dbReference>
<dbReference type="PANTHER" id="PTHR28467:SF1">
    <property type="entry name" value="PAXIP1-ASSOCIATED GLUTAMATE-RICH PROTEIN 1"/>
    <property type="match status" value="1"/>
</dbReference>
<dbReference type="GO" id="GO:0030331">
    <property type="term" value="F:nuclear estrogen receptor binding"/>
    <property type="evidence" value="ECO:0007669"/>
    <property type="project" value="TreeGrafter"/>
</dbReference>
<feature type="region of interest" description="Disordered" evidence="1">
    <location>
        <begin position="51"/>
        <end position="88"/>
    </location>
</feature>
<proteinExistence type="predicted"/>
<keyword evidence="3" id="KW-1185">Reference proteome</keyword>
<protein>
    <submittedName>
        <fullName evidence="2">Uncharacterized protein</fullName>
    </submittedName>
</protein>
<evidence type="ECO:0000256" key="1">
    <source>
        <dbReference type="SAM" id="MobiDB-lite"/>
    </source>
</evidence>